<evidence type="ECO:0000256" key="2">
    <source>
        <dbReference type="ARBA" id="ARBA00020484"/>
    </source>
</evidence>
<feature type="binding site" evidence="6">
    <location>
        <begin position="127"/>
        <end position="130"/>
    </location>
    <ligand>
        <name>GTP</name>
        <dbReference type="ChEBI" id="CHEBI:37565"/>
    </ligand>
</feature>
<dbReference type="GO" id="GO:0003924">
    <property type="term" value="F:GTPase activity"/>
    <property type="evidence" value="ECO:0007669"/>
    <property type="project" value="UniProtKB-UniRule"/>
</dbReference>
<feature type="region of interest" description="G1" evidence="7">
    <location>
        <begin position="18"/>
        <end position="25"/>
    </location>
</feature>
<evidence type="ECO:0000256" key="5">
    <source>
        <dbReference type="ARBA" id="ARBA00023134"/>
    </source>
</evidence>
<reference evidence="11 12" key="1">
    <citation type="submission" date="2019-02" db="EMBL/GenBank/DDBJ databases">
        <title>Arcanobacterium bovis sp. nov., isolated from the milk of a cow with mastitis.</title>
        <authorList>
            <person name="Sammra O."/>
            <person name="Foster G."/>
            <person name="Hassan A."/>
            <person name="Alssahen M."/>
            <person name="Laemmler C."/>
            <person name="Borowiak M."/>
            <person name="Malorny B."/>
            <person name="Abdulmawjood A."/>
        </authorList>
    </citation>
    <scope>NUCLEOTIDE SEQUENCE [LARGE SCALE GENOMIC DNA]</scope>
    <source>
        <strain evidence="11 12">C605018/01/1</strain>
    </source>
</reference>
<dbReference type="PANTHER" id="PTHR42698">
    <property type="entry name" value="GTPASE ERA"/>
    <property type="match status" value="1"/>
</dbReference>
<dbReference type="GO" id="GO:0043024">
    <property type="term" value="F:ribosomal small subunit binding"/>
    <property type="evidence" value="ECO:0007669"/>
    <property type="project" value="TreeGrafter"/>
</dbReference>
<comment type="subunit">
    <text evidence="6">Monomer.</text>
</comment>
<evidence type="ECO:0000313" key="12">
    <source>
        <dbReference type="Proteomes" id="UP000293036"/>
    </source>
</evidence>
<dbReference type="InterPro" id="IPR027417">
    <property type="entry name" value="P-loop_NTPase"/>
</dbReference>
<keyword evidence="12" id="KW-1185">Reference proteome</keyword>
<dbReference type="PROSITE" id="PS50823">
    <property type="entry name" value="KH_TYPE_2"/>
    <property type="match status" value="1"/>
</dbReference>
<protein>
    <recommendedName>
        <fullName evidence="2 6">GTPase Era</fullName>
    </recommendedName>
</protein>
<dbReference type="HAMAP" id="MF_00367">
    <property type="entry name" value="GTPase_Era"/>
    <property type="match status" value="1"/>
</dbReference>
<dbReference type="GO" id="GO:0005829">
    <property type="term" value="C:cytosol"/>
    <property type="evidence" value="ECO:0007669"/>
    <property type="project" value="TreeGrafter"/>
</dbReference>
<dbReference type="InterPro" id="IPR015946">
    <property type="entry name" value="KH_dom-like_a/b"/>
</dbReference>
<dbReference type="Proteomes" id="UP000293036">
    <property type="component" value="Unassembled WGS sequence"/>
</dbReference>
<feature type="region of interest" description="G5" evidence="7">
    <location>
        <begin position="157"/>
        <end position="159"/>
    </location>
</feature>
<dbReference type="PANTHER" id="PTHR42698:SF1">
    <property type="entry name" value="GTPASE ERA, MITOCHONDRIAL"/>
    <property type="match status" value="1"/>
</dbReference>
<keyword evidence="6" id="KW-0699">rRNA-binding</keyword>
<evidence type="ECO:0000259" key="10">
    <source>
        <dbReference type="PROSITE" id="PS51713"/>
    </source>
</evidence>
<dbReference type="NCBIfam" id="TIGR00231">
    <property type="entry name" value="small_GTP"/>
    <property type="match status" value="1"/>
</dbReference>
<organism evidence="11 12">
    <name type="scientific">Arcanobacterium bovis</name>
    <dbReference type="NCBI Taxonomy" id="2529275"/>
    <lineage>
        <taxon>Bacteria</taxon>
        <taxon>Bacillati</taxon>
        <taxon>Actinomycetota</taxon>
        <taxon>Actinomycetes</taxon>
        <taxon>Actinomycetales</taxon>
        <taxon>Actinomycetaceae</taxon>
        <taxon>Arcanobacterium</taxon>
    </lineage>
</organism>
<dbReference type="AlphaFoldDB" id="A0A4Q9V030"/>
<evidence type="ECO:0000256" key="8">
    <source>
        <dbReference type="RuleBase" id="RU003761"/>
    </source>
</evidence>
<feature type="region of interest" description="G3" evidence="7">
    <location>
        <begin position="65"/>
        <end position="68"/>
    </location>
</feature>
<dbReference type="InterPro" id="IPR009019">
    <property type="entry name" value="KH_sf_prok-type"/>
</dbReference>
<feature type="binding site" evidence="6">
    <location>
        <begin position="18"/>
        <end position="25"/>
    </location>
    <ligand>
        <name>GTP</name>
        <dbReference type="ChEBI" id="CHEBI:37565"/>
    </ligand>
</feature>
<dbReference type="Gene3D" id="3.40.50.300">
    <property type="entry name" value="P-loop containing nucleotide triphosphate hydrolases"/>
    <property type="match status" value="1"/>
</dbReference>
<dbReference type="SUPFAM" id="SSF52540">
    <property type="entry name" value="P-loop containing nucleoside triphosphate hydrolases"/>
    <property type="match status" value="1"/>
</dbReference>
<gene>
    <name evidence="6" type="primary">era</name>
    <name evidence="11" type="ORF">EZJ44_03965</name>
</gene>
<dbReference type="InterPro" id="IPR005662">
    <property type="entry name" value="GTPase_Era-like"/>
</dbReference>
<evidence type="ECO:0000256" key="3">
    <source>
        <dbReference type="ARBA" id="ARBA00022741"/>
    </source>
</evidence>
<dbReference type="OrthoDB" id="9805918at2"/>
<evidence type="ECO:0000256" key="7">
    <source>
        <dbReference type="PROSITE-ProRule" id="PRU01050"/>
    </source>
</evidence>
<dbReference type="GO" id="GO:0005525">
    <property type="term" value="F:GTP binding"/>
    <property type="evidence" value="ECO:0007669"/>
    <property type="project" value="UniProtKB-UniRule"/>
</dbReference>
<keyword evidence="6" id="KW-0690">Ribosome biogenesis</keyword>
<comment type="similarity">
    <text evidence="1 6 7 8">Belongs to the TRAFAC class TrmE-Era-EngA-EngB-Septin-like GTPase superfamily. Era GTPase family.</text>
</comment>
<dbReference type="GO" id="GO:0070181">
    <property type="term" value="F:small ribosomal subunit rRNA binding"/>
    <property type="evidence" value="ECO:0007669"/>
    <property type="project" value="UniProtKB-UniRule"/>
</dbReference>
<name>A0A4Q9V030_9ACTO</name>
<feature type="domain" description="Era-type G" evidence="10">
    <location>
        <begin position="10"/>
        <end position="181"/>
    </location>
</feature>
<dbReference type="CDD" id="cd04163">
    <property type="entry name" value="Era"/>
    <property type="match status" value="1"/>
</dbReference>
<evidence type="ECO:0000313" key="11">
    <source>
        <dbReference type="EMBL" id="TBW22003.1"/>
    </source>
</evidence>
<sequence>MNNSWPDDFRAGFTAIVGRPNAGKSTLTNALVGQKIAITANQPETTRRVIRGIVNRDVGQLILVDTPGLHRPRTLLGERLNDMVHESLADVDCVALCLPADEKIGPGDRFLLNLVKQTKAPIIAVITKCDKISREALATKLIAVNEFYADFAEIVPISAIQGEQTELLISLLLERMPLSPPLYPRDAVTDETEEDLIAEMIREASLSDVRHELPHSIAVVIEEMEERERAGGKGEPILAIHASVFVERDSQKGIVIGTGGARLKKVGQEARHNIERLLGRPVYLDIRVKVAKDWQRNPKLLGRLGF</sequence>
<feature type="region of interest" description="G4" evidence="7">
    <location>
        <begin position="127"/>
        <end position="130"/>
    </location>
</feature>
<keyword evidence="5 6" id="KW-0342">GTP-binding</keyword>
<dbReference type="CDD" id="cd22534">
    <property type="entry name" value="KH-II_Era"/>
    <property type="match status" value="1"/>
</dbReference>
<feature type="domain" description="KH type-2" evidence="9">
    <location>
        <begin position="209"/>
        <end position="292"/>
    </location>
</feature>
<evidence type="ECO:0000256" key="4">
    <source>
        <dbReference type="ARBA" id="ARBA00022884"/>
    </source>
</evidence>
<dbReference type="RefSeq" id="WP_131280438.1">
    <property type="nucleotide sequence ID" value="NZ_JBHSLR010000009.1"/>
</dbReference>
<comment type="caution">
    <text evidence="11">The sequence shown here is derived from an EMBL/GenBank/DDBJ whole genome shotgun (WGS) entry which is preliminary data.</text>
</comment>
<comment type="function">
    <text evidence="6">An essential GTPase that binds both GDP and GTP, with rapid nucleotide exchange. Plays a role in 16S rRNA processing and 30S ribosomal subunit biogenesis and possibly also in cell cycle regulation and energy metabolism.</text>
</comment>
<dbReference type="Gene3D" id="3.30.300.20">
    <property type="match status" value="1"/>
</dbReference>
<dbReference type="FunFam" id="3.30.300.20:FF:000003">
    <property type="entry name" value="GTPase Era"/>
    <property type="match status" value="1"/>
</dbReference>
<comment type="subcellular location">
    <subcellularLocation>
        <location evidence="6">Cytoplasm</location>
    </subcellularLocation>
    <subcellularLocation>
        <location evidence="6">Cell membrane</location>
        <topology evidence="6">Peripheral membrane protein</topology>
    </subcellularLocation>
</comment>
<dbReference type="PROSITE" id="PS51713">
    <property type="entry name" value="G_ERA"/>
    <property type="match status" value="1"/>
</dbReference>
<dbReference type="GO" id="GO:0000028">
    <property type="term" value="P:ribosomal small subunit assembly"/>
    <property type="evidence" value="ECO:0007669"/>
    <property type="project" value="TreeGrafter"/>
</dbReference>
<proteinExistence type="inferred from homology"/>
<dbReference type="GO" id="GO:0005886">
    <property type="term" value="C:plasma membrane"/>
    <property type="evidence" value="ECO:0007669"/>
    <property type="project" value="UniProtKB-SubCell"/>
</dbReference>
<feature type="region of interest" description="G2" evidence="7">
    <location>
        <begin position="44"/>
        <end position="48"/>
    </location>
</feature>
<keyword evidence="3 6" id="KW-0547">Nucleotide-binding</keyword>
<keyword evidence="6" id="KW-0963">Cytoplasm</keyword>
<dbReference type="SUPFAM" id="SSF54814">
    <property type="entry name" value="Prokaryotic type KH domain (KH-domain type II)"/>
    <property type="match status" value="1"/>
</dbReference>
<dbReference type="NCBIfam" id="NF000908">
    <property type="entry name" value="PRK00089.1"/>
    <property type="match status" value="1"/>
</dbReference>
<dbReference type="Pfam" id="PF07650">
    <property type="entry name" value="KH_2"/>
    <property type="match status" value="1"/>
</dbReference>
<evidence type="ECO:0000256" key="1">
    <source>
        <dbReference type="ARBA" id="ARBA00007921"/>
    </source>
</evidence>
<dbReference type="InterPro" id="IPR030388">
    <property type="entry name" value="G_ERA_dom"/>
</dbReference>
<evidence type="ECO:0000256" key="6">
    <source>
        <dbReference type="HAMAP-Rule" id="MF_00367"/>
    </source>
</evidence>
<keyword evidence="6" id="KW-1003">Cell membrane</keyword>
<dbReference type="InterPro" id="IPR004044">
    <property type="entry name" value="KH_dom_type_2"/>
</dbReference>
<dbReference type="Pfam" id="PF01926">
    <property type="entry name" value="MMR_HSR1"/>
    <property type="match status" value="1"/>
</dbReference>
<dbReference type="EMBL" id="SJDT01000003">
    <property type="protein sequence ID" value="TBW22003.1"/>
    <property type="molecule type" value="Genomic_DNA"/>
</dbReference>
<feature type="binding site" evidence="6">
    <location>
        <begin position="65"/>
        <end position="69"/>
    </location>
    <ligand>
        <name>GTP</name>
        <dbReference type="ChEBI" id="CHEBI:37565"/>
    </ligand>
</feature>
<accession>A0A4Q9V030</accession>
<dbReference type="InterPro" id="IPR006073">
    <property type="entry name" value="GTP-bd"/>
</dbReference>
<dbReference type="NCBIfam" id="TIGR00436">
    <property type="entry name" value="era"/>
    <property type="match status" value="1"/>
</dbReference>
<keyword evidence="6" id="KW-0472">Membrane</keyword>
<evidence type="ECO:0000259" key="9">
    <source>
        <dbReference type="PROSITE" id="PS50823"/>
    </source>
</evidence>
<keyword evidence="4 6" id="KW-0694">RNA-binding</keyword>
<dbReference type="PRINTS" id="PR00326">
    <property type="entry name" value="GTP1OBG"/>
</dbReference>
<dbReference type="InterPro" id="IPR005225">
    <property type="entry name" value="Small_GTP-bd"/>
</dbReference>